<evidence type="ECO:0000259" key="4">
    <source>
        <dbReference type="SMART" id="SM00768"/>
    </source>
</evidence>
<dbReference type="PANTHER" id="PTHR31044:SF57">
    <property type="entry name" value="CARBOHYDRATE-BINDING X8 DOMAIN SUPERFAMILY PROTEIN"/>
    <property type="match status" value="1"/>
</dbReference>
<reference evidence="5" key="1">
    <citation type="submission" date="2021-08" db="EMBL/GenBank/DDBJ databases">
        <title>WGS assembly of Ceratopteris richardii.</title>
        <authorList>
            <person name="Marchant D.B."/>
            <person name="Chen G."/>
            <person name="Jenkins J."/>
            <person name="Shu S."/>
            <person name="Leebens-Mack J."/>
            <person name="Grimwood J."/>
            <person name="Schmutz J."/>
            <person name="Soltis P."/>
            <person name="Soltis D."/>
            <person name="Chen Z.-H."/>
        </authorList>
    </citation>
    <scope>NUCLEOTIDE SEQUENCE</scope>
    <source>
        <strain evidence="5">Whitten #5841</strain>
        <tissue evidence="5">Leaf</tissue>
    </source>
</reference>
<feature type="compositionally biased region" description="Low complexity" evidence="2">
    <location>
        <begin position="83"/>
        <end position="93"/>
    </location>
</feature>
<name>A0A8T2U9Z5_CERRI</name>
<evidence type="ECO:0000256" key="2">
    <source>
        <dbReference type="SAM" id="MobiDB-lite"/>
    </source>
</evidence>
<organism evidence="5 6">
    <name type="scientific">Ceratopteris richardii</name>
    <name type="common">Triangle waterfern</name>
    <dbReference type="NCBI Taxonomy" id="49495"/>
    <lineage>
        <taxon>Eukaryota</taxon>
        <taxon>Viridiplantae</taxon>
        <taxon>Streptophyta</taxon>
        <taxon>Embryophyta</taxon>
        <taxon>Tracheophyta</taxon>
        <taxon>Polypodiopsida</taxon>
        <taxon>Polypodiidae</taxon>
        <taxon>Polypodiales</taxon>
        <taxon>Pteridineae</taxon>
        <taxon>Pteridaceae</taxon>
        <taxon>Parkerioideae</taxon>
        <taxon>Ceratopteris</taxon>
    </lineage>
</organism>
<accession>A0A8T2U9Z5</accession>
<feature type="compositionally biased region" description="Pro residues" evidence="2">
    <location>
        <begin position="65"/>
        <end position="82"/>
    </location>
</feature>
<protein>
    <recommendedName>
        <fullName evidence="4">X8 domain-containing protein</fullName>
    </recommendedName>
</protein>
<evidence type="ECO:0000256" key="1">
    <source>
        <dbReference type="ARBA" id="ARBA00022729"/>
    </source>
</evidence>
<gene>
    <name evidence="5" type="ORF">KP509_09G086200</name>
</gene>
<comment type="caution">
    <text evidence="5">The sequence shown here is derived from an EMBL/GenBank/DDBJ whole genome shotgun (WGS) entry which is preliminary data.</text>
</comment>
<feature type="region of interest" description="Disordered" evidence="2">
    <location>
        <begin position="47"/>
        <end position="118"/>
    </location>
</feature>
<dbReference type="Pfam" id="PF07983">
    <property type="entry name" value="X8"/>
    <property type="match status" value="1"/>
</dbReference>
<dbReference type="Gene3D" id="1.20.58.1040">
    <property type="match status" value="1"/>
</dbReference>
<dbReference type="GO" id="GO:0009506">
    <property type="term" value="C:plasmodesma"/>
    <property type="evidence" value="ECO:0007669"/>
    <property type="project" value="UniProtKB-ARBA"/>
</dbReference>
<dbReference type="EMBL" id="CM035414">
    <property type="protein sequence ID" value="KAH7430154.1"/>
    <property type="molecule type" value="Genomic_DNA"/>
</dbReference>
<feature type="signal peptide" evidence="3">
    <location>
        <begin position="1"/>
        <end position="31"/>
    </location>
</feature>
<dbReference type="InterPro" id="IPR044788">
    <property type="entry name" value="X8_dom_prot"/>
</dbReference>
<dbReference type="SMART" id="SM00768">
    <property type="entry name" value="X8"/>
    <property type="match status" value="1"/>
</dbReference>
<evidence type="ECO:0000313" key="5">
    <source>
        <dbReference type="EMBL" id="KAH7430154.1"/>
    </source>
</evidence>
<dbReference type="InterPro" id="IPR012946">
    <property type="entry name" value="X8"/>
</dbReference>
<keyword evidence="6" id="KW-1185">Reference proteome</keyword>
<feature type="chain" id="PRO_5035807438" description="X8 domain-containing protein" evidence="3">
    <location>
        <begin position="32"/>
        <end position="213"/>
    </location>
</feature>
<evidence type="ECO:0000256" key="3">
    <source>
        <dbReference type="SAM" id="SignalP"/>
    </source>
</evidence>
<proteinExistence type="predicted"/>
<dbReference type="OrthoDB" id="1928574at2759"/>
<dbReference type="PANTHER" id="PTHR31044">
    <property type="entry name" value="BETA-1,3 GLUCANASE"/>
    <property type="match status" value="1"/>
</dbReference>
<dbReference type="AlphaFoldDB" id="A0A8T2U9Z5"/>
<keyword evidence="1 3" id="KW-0732">Signal</keyword>
<feature type="domain" description="X8" evidence="4">
    <location>
        <begin position="125"/>
        <end position="210"/>
    </location>
</feature>
<evidence type="ECO:0000313" key="6">
    <source>
        <dbReference type="Proteomes" id="UP000825935"/>
    </source>
</evidence>
<dbReference type="Proteomes" id="UP000825935">
    <property type="component" value="Chromosome 9"/>
</dbReference>
<sequence>MDDRRGFSTCVTTYIACLLAVVVVTSPAASAFPFTYYNPFPYDGNRNGPYEGNRDDLMDPGMPTSSPPSIPTSSPPSIPTPSSPQSSAPTSAAPSPPVRHRERETPKQGSQKGKGNQEVLGGSKVWCIAKPSSDEQTLMANIAYACEEGGIDCAPIQPGGPCFSPRNLIGHASVVMNMYYQKNQRNWWTCHFNNSGILVFTDPSFGDCIYQPQ</sequence>
<dbReference type="OMA" id="GADCDMV"/>